<dbReference type="GO" id="GO:0015288">
    <property type="term" value="F:porin activity"/>
    <property type="evidence" value="ECO:0007669"/>
    <property type="project" value="TreeGrafter"/>
</dbReference>
<protein>
    <submittedName>
        <fullName evidence="6">Outer membrane efflux protein</fullName>
    </submittedName>
</protein>
<dbReference type="PANTHER" id="PTHR30026:SF20">
    <property type="entry name" value="OUTER MEMBRANE PROTEIN TOLC"/>
    <property type="match status" value="1"/>
</dbReference>
<dbReference type="STRING" id="1121429.SAMN02745133_01512"/>
<dbReference type="GO" id="GO:0015562">
    <property type="term" value="F:efflux transmembrane transporter activity"/>
    <property type="evidence" value="ECO:0007669"/>
    <property type="project" value="InterPro"/>
</dbReference>
<dbReference type="InterPro" id="IPR051906">
    <property type="entry name" value="TolC-like"/>
</dbReference>
<proteinExistence type="predicted"/>
<dbReference type="AlphaFoldDB" id="A0A1M4XT68"/>
<dbReference type="OrthoDB" id="1803658at2"/>
<dbReference type="Proteomes" id="UP000184148">
    <property type="component" value="Unassembled WGS sequence"/>
</dbReference>
<keyword evidence="7" id="KW-1185">Reference proteome</keyword>
<sequence length="366" mass="41352">MRRIILISLLVISLIFTNNAFAIDKYTINLSIEQVIAMAKANSLELAKKKAVLEQKEESRKDAYSVVEYLPTSPYYVREISGAYSQYIGADFNQRLAQKNKDFSNIVVTVDAKNKFYDVLNKKASLRLKELEYQKAQISLSQILAKKEVGMATELHEFQARTELAAAQTALKNAEAALEKAYYELNDLIGIPRESRPELLEPTGYDKIKVESMQAEINKVMLERPDAFAAKELVTVKAKLKEHASNYKIGELEESIAKLDYKDTKDKVERDVHSMYNDIVNLEKLIETQEESVKACKEALRNMVVQYELGMVTRLEVLSSETKLKEAENSLKQSLYKHDVAMSSFPYLAGMSSNSGTVNNTISASE</sequence>
<dbReference type="EMBL" id="FQUY01000009">
    <property type="protein sequence ID" value="SHE96473.1"/>
    <property type="molecule type" value="Genomic_DNA"/>
</dbReference>
<dbReference type="GO" id="GO:0009279">
    <property type="term" value="C:cell outer membrane"/>
    <property type="evidence" value="ECO:0007669"/>
    <property type="project" value="UniProtKB-SubCell"/>
</dbReference>
<reference evidence="7" key="1">
    <citation type="submission" date="2016-11" db="EMBL/GenBank/DDBJ databases">
        <authorList>
            <person name="Varghese N."/>
            <person name="Submissions S."/>
        </authorList>
    </citation>
    <scope>NUCLEOTIDE SEQUENCE [LARGE SCALE GENOMIC DNA]</scope>
    <source>
        <strain evidence="7">DSM 12395</strain>
    </source>
</reference>
<keyword evidence="5" id="KW-0998">Cell outer membrane</keyword>
<evidence type="ECO:0000313" key="6">
    <source>
        <dbReference type="EMBL" id="SHE96473.1"/>
    </source>
</evidence>
<keyword evidence="2" id="KW-1134">Transmembrane beta strand</keyword>
<dbReference type="Gene3D" id="1.20.1600.10">
    <property type="entry name" value="Outer membrane efflux proteins (OEP)"/>
    <property type="match status" value="2"/>
</dbReference>
<evidence type="ECO:0000256" key="5">
    <source>
        <dbReference type="ARBA" id="ARBA00023237"/>
    </source>
</evidence>
<keyword evidence="3" id="KW-0812">Transmembrane</keyword>
<dbReference type="SUPFAM" id="SSF56954">
    <property type="entry name" value="Outer membrane efflux proteins (OEP)"/>
    <property type="match status" value="1"/>
</dbReference>
<evidence type="ECO:0000256" key="2">
    <source>
        <dbReference type="ARBA" id="ARBA00022452"/>
    </source>
</evidence>
<keyword evidence="4" id="KW-0472">Membrane</keyword>
<evidence type="ECO:0000256" key="1">
    <source>
        <dbReference type="ARBA" id="ARBA00004442"/>
    </source>
</evidence>
<evidence type="ECO:0000256" key="3">
    <source>
        <dbReference type="ARBA" id="ARBA00022692"/>
    </source>
</evidence>
<comment type="subcellular location">
    <subcellularLocation>
        <location evidence="1">Cell outer membrane</location>
    </subcellularLocation>
</comment>
<name>A0A1M4XT68_9FIRM</name>
<evidence type="ECO:0000313" key="7">
    <source>
        <dbReference type="Proteomes" id="UP000184148"/>
    </source>
</evidence>
<dbReference type="RefSeq" id="WP_073238129.1">
    <property type="nucleotide sequence ID" value="NZ_FQUY01000009.1"/>
</dbReference>
<gene>
    <name evidence="6" type="ORF">SAMN02745133_01512</name>
</gene>
<dbReference type="PANTHER" id="PTHR30026">
    <property type="entry name" value="OUTER MEMBRANE PROTEIN TOLC"/>
    <property type="match status" value="1"/>
</dbReference>
<evidence type="ECO:0000256" key="4">
    <source>
        <dbReference type="ARBA" id="ARBA00023136"/>
    </source>
</evidence>
<organism evidence="6 7">
    <name type="scientific">Desulforamulus putei DSM 12395</name>
    <dbReference type="NCBI Taxonomy" id="1121429"/>
    <lineage>
        <taxon>Bacteria</taxon>
        <taxon>Bacillati</taxon>
        <taxon>Bacillota</taxon>
        <taxon>Clostridia</taxon>
        <taxon>Eubacteriales</taxon>
        <taxon>Peptococcaceae</taxon>
        <taxon>Desulforamulus</taxon>
    </lineage>
</organism>
<accession>A0A1M4XT68</accession>
<dbReference type="GO" id="GO:1990281">
    <property type="term" value="C:efflux pump complex"/>
    <property type="evidence" value="ECO:0007669"/>
    <property type="project" value="TreeGrafter"/>
</dbReference>